<comment type="caution">
    <text evidence="2">The sequence shown here is derived from an EMBL/GenBank/DDBJ whole genome shotgun (WGS) entry which is preliminary data.</text>
</comment>
<organism evidence="2 3">
    <name type="scientific">Portunus trituberculatus</name>
    <name type="common">Swimming crab</name>
    <name type="synonym">Neptunus trituberculatus</name>
    <dbReference type="NCBI Taxonomy" id="210409"/>
    <lineage>
        <taxon>Eukaryota</taxon>
        <taxon>Metazoa</taxon>
        <taxon>Ecdysozoa</taxon>
        <taxon>Arthropoda</taxon>
        <taxon>Crustacea</taxon>
        <taxon>Multicrustacea</taxon>
        <taxon>Malacostraca</taxon>
        <taxon>Eumalacostraca</taxon>
        <taxon>Eucarida</taxon>
        <taxon>Decapoda</taxon>
        <taxon>Pleocyemata</taxon>
        <taxon>Brachyura</taxon>
        <taxon>Eubrachyura</taxon>
        <taxon>Portunoidea</taxon>
        <taxon>Portunidae</taxon>
        <taxon>Portuninae</taxon>
        <taxon>Portunus</taxon>
    </lineage>
</organism>
<keyword evidence="3" id="KW-1185">Reference proteome</keyword>
<evidence type="ECO:0000256" key="1">
    <source>
        <dbReference type="SAM" id="Phobius"/>
    </source>
</evidence>
<proteinExistence type="predicted"/>
<dbReference type="EMBL" id="VSRR010135741">
    <property type="protein sequence ID" value="MPD03343.1"/>
    <property type="molecule type" value="Genomic_DNA"/>
</dbReference>
<keyword evidence="1" id="KW-0812">Transmembrane</keyword>
<reference evidence="2 3" key="1">
    <citation type="submission" date="2019-05" db="EMBL/GenBank/DDBJ databases">
        <title>Another draft genome of Portunus trituberculatus and its Hox gene families provides insights of decapod evolution.</title>
        <authorList>
            <person name="Jeong J.-H."/>
            <person name="Song I."/>
            <person name="Kim S."/>
            <person name="Choi T."/>
            <person name="Kim D."/>
            <person name="Ryu S."/>
            <person name="Kim W."/>
        </authorList>
    </citation>
    <scope>NUCLEOTIDE SEQUENCE [LARGE SCALE GENOMIC DNA]</scope>
    <source>
        <tissue evidence="2">Muscle</tissue>
    </source>
</reference>
<dbReference type="Proteomes" id="UP000324222">
    <property type="component" value="Unassembled WGS sequence"/>
</dbReference>
<evidence type="ECO:0000313" key="3">
    <source>
        <dbReference type="Proteomes" id="UP000324222"/>
    </source>
</evidence>
<name>A0A5B7K4A5_PORTR</name>
<gene>
    <name evidence="2" type="ORF">E2C01_098976</name>
</gene>
<feature type="transmembrane region" description="Helical" evidence="1">
    <location>
        <begin position="7"/>
        <end position="26"/>
    </location>
</feature>
<protein>
    <submittedName>
        <fullName evidence="2">Uncharacterized protein</fullName>
    </submittedName>
</protein>
<sequence length="69" mass="7836">MKEDKEVKMLLVLVVVVVTAALWGGWVEVQCSFHPQFPPVGRHWVDVCGCARAIVFHACPWTPINHFLH</sequence>
<keyword evidence="1" id="KW-1133">Transmembrane helix</keyword>
<accession>A0A5B7K4A5</accession>
<evidence type="ECO:0000313" key="2">
    <source>
        <dbReference type="EMBL" id="MPD03343.1"/>
    </source>
</evidence>
<dbReference type="AlphaFoldDB" id="A0A5B7K4A5"/>
<keyword evidence="1" id="KW-0472">Membrane</keyword>